<evidence type="ECO:0000313" key="3">
    <source>
        <dbReference type="Proteomes" id="UP000813461"/>
    </source>
</evidence>
<organism evidence="2 3">
    <name type="scientific">Paraphoma chrysanthemicola</name>
    <dbReference type="NCBI Taxonomy" id="798071"/>
    <lineage>
        <taxon>Eukaryota</taxon>
        <taxon>Fungi</taxon>
        <taxon>Dikarya</taxon>
        <taxon>Ascomycota</taxon>
        <taxon>Pezizomycotina</taxon>
        <taxon>Dothideomycetes</taxon>
        <taxon>Pleosporomycetidae</taxon>
        <taxon>Pleosporales</taxon>
        <taxon>Pleosporineae</taxon>
        <taxon>Phaeosphaeriaceae</taxon>
        <taxon>Paraphoma</taxon>
    </lineage>
</organism>
<feature type="transmembrane region" description="Helical" evidence="1">
    <location>
        <begin position="6"/>
        <end position="23"/>
    </location>
</feature>
<feature type="transmembrane region" description="Helical" evidence="1">
    <location>
        <begin position="100"/>
        <end position="120"/>
    </location>
</feature>
<keyword evidence="3" id="KW-1185">Reference proteome</keyword>
<dbReference type="PANTHER" id="PTHR35041">
    <property type="entry name" value="MEDIATOR OF RNA POLYMERASE II TRANSCRIPTION SUBUNIT 1"/>
    <property type="match status" value="1"/>
</dbReference>
<evidence type="ECO:0000256" key="1">
    <source>
        <dbReference type="SAM" id="Phobius"/>
    </source>
</evidence>
<name>A0A8K0W079_9PLEO</name>
<protein>
    <submittedName>
        <fullName evidence="2">Uncharacterized protein</fullName>
    </submittedName>
</protein>
<dbReference type="EMBL" id="JAGMVJ010000007">
    <property type="protein sequence ID" value="KAH7088929.1"/>
    <property type="molecule type" value="Genomic_DNA"/>
</dbReference>
<comment type="caution">
    <text evidence="2">The sequence shown here is derived from an EMBL/GenBank/DDBJ whole genome shotgun (WGS) entry which is preliminary data.</text>
</comment>
<dbReference type="PANTHER" id="PTHR35041:SF3">
    <property type="entry name" value="FORMYLMETHIONINE DEFORMYLASE-LIKE PROTEIN"/>
    <property type="match status" value="1"/>
</dbReference>
<sequence>MIGFSFLMGIVFALSQHFLYRWLHHRVMDNEKDKFRVVLAGRALAYLAKVAFGGCVIMVFRQRIWRTFREHALSVLTIDQFFGATEDPSLFVNTEALNSAPILVMIAAVIWIIPLATIIFSPGALTFGDFVEHQSVTQQVPTMNFMAEGRTDWRYPVPIGDGSTSRRSLMYYNTTDVQAKTPGWFDYYDQPSAELKRIALLMAYSNNNYPNVKATGRQEACGGPFNCTYEQSFVGPGYQCEEVTDQPLADLGAPFNTSVLVPNGRNVYHAEVDHGAYLQPQNADFEDGPGGIPVGEPPADLGVFKSEPYLWIGYAVNSTERLASDDPLTLNWTHRYIPHIVRCTHMETKYTVTWNWTEPLFHTTVQREYLNPVVNTNFTRLANGSMSQDPQPASNYISPRDDVETYKKIASYHAVGSMFRQFLRGTVDLVAPLPGPSYALVYSDITKTRLVKPNVHPKENLTQELESFYTDLVFSIFSAPDMLVIANDTSLVNRTQIHSSFIYVDFRLWQCYGPVIFVTLLILLFGALTIWEDGTTFSVGFSRILVTTRNTTLDHISRGACLGNDPFPLELMHTQLRFGAIRGDVSEGGGLDSQGPGHCAFGVDSEVEPIERGRPYAGLRQRAKRVDP</sequence>
<reference evidence="2" key="1">
    <citation type="journal article" date="2021" name="Nat. Commun.">
        <title>Genetic determinants of endophytism in the Arabidopsis root mycobiome.</title>
        <authorList>
            <person name="Mesny F."/>
            <person name="Miyauchi S."/>
            <person name="Thiergart T."/>
            <person name="Pickel B."/>
            <person name="Atanasova L."/>
            <person name="Karlsson M."/>
            <person name="Huettel B."/>
            <person name="Barry K.W."/>
            <person name="Haridas S."/>
            <person name="Chen C."/>
            <person name="Bauer D."/>
            <person name="Andreopoulos W."/>
            <person name="Pangilinan J."/>
            <person name="LaButti K."/>
            <person name="Riley R."/>
            <person name="Lipzen A."/>
            <person name="Clum A."/>
            <person name="Drula E."/>
            <person name="Henrissat B."/>
            <person name="Kohler A."/>
            <person name="Grigoriev I.V."/>
            <person name="Martin F.M."/>
            <person name="Hacquard S."/>
        </authorList>
    </citation>
    <scope>NUCLEOTIDE SEQUENCE</scope>
    <source>
        <strain evidence="2">MPI-SDFR-AT-0120</strain>
    </source>
</reference>
<dbReference type="OrthoDB" id="5340195at2759"/>
<feature type="transmembrane region" description="Helical" evidence="1">
    <location>
        <begin position="511"/>
        <end position="531"/>
    </location>
</feature>
<keyword evidence="1" id="KW-1133">Transmembrane helix</keyword>
<gene>
    <name evidence="2" type="ORF">FB567DRAFT_522630</name>
</gene>
<dbReference type="Proteomes" id="UP000813461">
    <property type="component" value="Unassembled WGS sequence"/>
</dbReference>
<accession>A0A8K0W079</accession>
<proteinExistence type="predicted"/>
<evidence type="ECO:0000313" key="2">
    <source>
        <dbReference type="EMBL" id="KAH7088929.1"/>
    </source>
</evidence>
<keyword evidence="1" id="KW-0472">Membrane</keyword>
<dbReference type="AlphaFoldDB" id="A0A8K0W079"/>
<feature type="transmembrane region" description="Helical" evidence="1">
    <location>
        <begin position="43"/>
        <end position="60"/>
    </location>
</feature>
<keyword evidence="1" id="KW-0812">Transmembrane</keyword>